<dbReference type="EMBL" id="MU274911">
    <property type="protein sequence ID" value="KAI0089180.1"/>
    <property type="molecule type" value="Genomic_DNA"/>
</dbReference>
<protein>
    <submittedName>
        <fullName evidence="1">Uncharacterized protein</fullName>
    </submittedName>
</protein>
<accession>A0ACB8U4L8</accession>
<sequence length="181" mass="20656">MSLPYFCMHADSAWYYTDRSLSIRRSIDIPSTPRCAQVAFMPTLICQLSYSPMRVAQNATSNNACWFRLFITEEGLRRTNDDRTLRGRDDSFTMSRALACSIHTLAVLRLDISGYSISFVGTERVQERGHSGSSTAAQCSRGIRWYPRRGGRGDQHRLVATVYSYLTINEWSRLWYFAAVG</sequence>
<evidence type="ECO:0000313" key="1">
    <source>
        <dbReference type="EMBL" id="KAI0089180.1"/>
    </source>
</evidence>
<dbReference type="Proteomes" id="UP001055072">
    <property type="component" value="Unassembled WGS sequence"/>
</dbReference>
<evidence type="ECO:0000313" key="2">
    <source>
        <dbReference type="Proteomes" id="UP001055072"/>
    </source>
</evidence>
<keyword evidence="2" id="KW-1185">Reference proteome</keyword>
<comment type="caution">
    <text evidence="1">The sequence shown here is derived from an EMBL/GenBank/DDBJ whole genome shotgun (WGS) entry which is preliminary data.</text>
</comment>
<reference evidence="1" key="1">
    <citation type="journal article" date="2021" name="Environ. Microbiol.">
        <title>Gene family expansions and transcriptome signatures uncover fungal adaptations to wood decay.</title>
        <authorList>
            <person name="Hage H."/>
            <person name="Miyauchi S."/>
            <person name="Viragh M."/>
            <person name="Drula E."/>
            <person name="Min B."/>
            <person name="Chaduli D."/>
            <person name="Navarro D."/>
            <person name="Favel A."/>
            <person name="Norest M."/>
            <person name="Lesage-Meessen L."/>
            <person name="Balint B."/>
            <person name="Merenyi Z."/>
            <person name="de Eugenio L."/>
            <person name="Morin E."/>
            <person name="Martinez A.T."/>
            <person name="Baldrian P."/>
            <person name="Stursova M."/>
            <person name="Martinez M.J."/>
            <person name="Novotny C."/>
            <person name="Magnuson J.K."/>
            <person name="Spatafora J.W."/>
            <person name="Maurice S."/>
            <person name="Pangilinan J."/>
            <person name="Andreopoulos W."/>
            <person name="LaButti K."/>
            <person name="Hundley H."/>
            <person name="Na H."/>
            <person name="Kuo A."/>
            <person name="Barry K."/>
            <person name="Lipzen A."/>
            <person name="Henrissat B."/>
            <person name="Riley R."/>
            <person name="Ahrendt S."/>
            <person name="Nagy L.G."/>
            <person name="Grigoriev I.V."/>
            <person name="Martin F."/>
            <person name="Rosso M.N."/>
        </authorList>
    </citation>
    <scope>NUCLEOTIDE SEQUENCE</scope>
    <source>
        <strain evidence="1">CBS 384.51</strain>
    </source>
</reference>
<name>A0ACB8U4L8_9APHY</name>
<proteinExistence type="predicted"/>
<organism evidence="1 2">
    <name type="scientific">Irpex rosettiformis</name>
    <dbReference type="NCBI Taxonomy" id="378272"/>
    <lineage>
        <taxon>Eukaryota</taxon>
        <taxon>Fungi</taxon>
        <taxon>Dikarya</taxon>
        <taxon>Basidiomycota</taxon>
        <taxon>Agaricomycotina</taxon>
        <taxon>Agaricomycetes</taxon>
        <taxon>Polyporales</taxon>
        <taxon>Irpicaceae</taxon>
        <taxon>Irpex</taxon>
    </lineage>
</organism>
<gene>
    <name evidence="1" type="ORF">BDY19DRAFT_129347</name>
</gene>